<organism evidence="10 11">
    <name type="scientific">Clostridium fermenticellae</name>
    <dbReference type="NCBI Taxonomy" id="2068654"/>
    <lineage>
        <taxon>Bacteria</taxon>
        <taxon>Bacillati</taxon>
        <taxon>Bacillota</taxon>
        <taxon>Clostridia</taxon>
        <taxon>Eubacteriales</taxon>
        <taxon>Clostridiaceae</taxon>
        <taxon>Clostridium</taxon>
    </lineage>
</organism>
<dbReference type="SUPFAM" id="SSF50447">
    <property type="entry name" value="Translation proteins"/>
    <property type="match status" value="1"/>
</dbReference>
<evidence type="ECO:0000313" key="10">
    <source>
        <dbReference type="EMBL" id="AYD41000.1"/>
    </source>
</evidence>
<dbReference type="GO" id="GO:0005525">
    <property type="term" value="F:GTP binding"/>
    <property type="evidence" value="ECO:0007669"/>
    <property type="project" value="UniProtKB-KW"/>
</dbReference>
<dbReference type="PROSITE" id="PS51722">
    <property type="entry name" value="G_TR_2"/>
    <property type="match status" value="1"/>
</dbReference>
<dbReference type="Gene3D" id="2.40.30.10">
    <property type="entry name" value="Translation factors"/>
    <property type="match status" value="2"/>
</dbReference>
<dbReference type="GO" id="GO:0003746">
    <property type="term" value="F:translation elongation factor activity"/>
    <property type="evidence" value="ECO:0007669"/>
    <property type="project" value="UniProtKB-KW"/>
</dbReference>
<comment type="subcellular location">
    <subcellularLocation>
        <location evidence="1">Cytoplasm</location>
    </subcellularLocation>
</comment>
<evidence type="ECO:0000256" key="5">
    <source>
        <dbReference type="ARBA" id="ARBA00022917"/>
    </source>
</evidence>
<dbReference type="RefSeq" id="WP_119973480.1">
    <property type="nucleotide sequence ID" value="NZ_CP032416.1"/>
</dbReference>
<dbReference type="InterPro" id="IPR005225">
    <property type="entry name" value="Small_GTP-bd"/>
</dbReference>
<dbReference type="EMBL" id="CP032416">
    <property type="protein sequence ID" value="AYD41000.1"/>
    <property type="molecule type" value="Genomic_DNA"/>
</dbReference>
<dbReference type="SUPFAM" id="SSF52540">
    <property type="entry name" value="P-loop containing nucleoside triphosphate hydrolases"/>
    <property type="match status" value="1"/>
</dbReference>
<dbReference type="InterPro" id="IPR057335">
    <property type="entry name" value="Beta-barrel_SelB"/>
</dbReference>
<dbReference type="KEGG" id="cfer:D4Z93_10890"/>
<dbReference type="Pfam" id="PF09106">
    <property type="entry name" value="WHD_2nd_SelB"/>
    <property type="match status" value="1"/>
</dbReference>
<evidence type="ECO:0000256" key="4">
    <source>
        <dbReference type="ARBA" id="ARBA00022741"/>
    </source>
</evidence>
<dbReference type="InterPro" id="IPR027417">
    <property type="entry name" value="P-loop_NTPase"/>
</dbReference>
<evidence type="ECO:0000256" key="8">
    <source>
        <dbReference type="ARBA" id="ARBA00031615"/>
    </source>
</evidence>
<keyword evidence="10" id="KW-0251">Elongation factor</keyword>
<dbReference type="InterPro" id="IPR036388">
    <property type="entry name" value="WH-like_DNA-bd_sf"/>
</dbReference>
<dbReference type="CDD" id="cd15491">
    <property type="entry name" value="selB_III"/>
    <property type="match status" value="1"/>
</dbReference>
<evidence type="ECO:0000256" key="6">
    <source>
        <dbReference type="ARBA" id="ARBA00023134"/>
    </source>
</evidence>
<feature type="domain" description="Tr-type G" evidence="9">
    <location>
        <begin position="1"/>
        <end position="172"/>
    </location>
</feature>
<dbReference type="Proteomes" id="UP000266301">
    <property type="component" value="Chromosome"/>
</dbReference>
<dbReference type="Gene3D" id="3.40.50.300">
    <property type="entry name" value="P-loop containing nucleotide triphosphate hydrolases"/>
    <property type="match status" value="1"/>
</dbReference>
<dbReference type="InterPro" id="IPR009001">
    <property type="entry name" value="Transl_elong_EF1A/Init_IF2_C"/>
</dbReference>
<dbReference type="PANTHER" id="PTHR43721:SF22">
    <property type="entry name" value="ELONGATION FACTOR TU, MITOCHONDRIAL"/>
    <property type="match status" value="1"/>
</dbReference>
<dbReference type="Pfam" id="PF09107">
    <property type="entry name" value="WHD_3rd_SelB"/>
    <property type="match status" value="1"/>
</dbReference>
<evidence type="ECO:0000256" key="3">
    <source>
        <dbReference type="ARBA" id="ARBA00022490"/>
    </source>
</evidence>
<gene>
    <name evidence="10" type="primary">selB</name>
    <name evidence="10" type="ORF">D4Z93_10890</name>
</gene>
<dbReference type="OrthoDB" id="9804504at2"/>
<dbReference type="GO" id="GO:0003924">
    <property type="term" value="F:GTPase activity"/>
    <property type="evidence" value="ECO:0007669"/>
    <property type="project" value="InterPro"/>
</dbReference>
<dbReference type="NCBIfam" id="TIGR00475">
    <property type="entry name" value="selB"/>
    <property type="match status" value="1"/>
</dbReference>
<evidence type="ECO:0000259" key="9">
    <source>
        <dbReference type="PROSITE" id="PS51722"/>
    </source>
</evidence>
<keyword evidence="4" id="KW-0547">Nucleotide-binding</keyword>
<sequence>MKHVIIGTAGHIDHGKTTLIKMLTGRDTDTLKEEKDRGISINLGFTFFDLPSGKRAGIIDVPGHEKFIKNMLAGVCGIDAVLFVIAADEGIMPQTQEHLYILQLLNVKNGIIVITKTDLVDDEWLSMLCEDIREEFKGTFLENAPIHAVSSKSKKGIKELVTDIDEITDELREKDTEGHFRLPIDRVFSVTGFGTVVTGTVISGSIKEGDNVEIYPSKIVSKVREIQVHDEKVKEVEAGQRCALNLSKVRVKDIKRGDVVSLENLMEPSMIVDCKFYYLKNADKVLRNRQRVKLYHGTDEIICRIIILDKEELYPGDTAYIQLRLEKPLTAQRNDRYVIRTYSPMYTIGGGYIIEPKASKAKRFHDDYLEGLKIKESGKTQNILEDTIKKLSPKYPSFTDILKSIGKNEQNVKKSLFTLIDEKKVIKLGDGNRAAYISSDFLNKKSEELNRLVDSFHNENPLKFGISKEEVKSRLFGNNINQKIYDEMVSLFISKGYVKISQNFISRIDFKVFYTEKQDIIKQSILDEFGEHGALISNFNEVKEKLGNEIDVEMVFDSLIDNEIIIKTGNNCFFLKEYYDKAMKIAYELIKSKGSITLSEFRDELKTSRKYAVALLEKFDSIKLTKRVGDKRVLNNSIDNYLN</sequence>
<dbReference type="AlphaFoldDB" id="A0A386H5S3"/>
<name>A0A386H5S3_9CLOT</name>
<dbReference type="GO" id="GO:0003723">
    <property type="term" value="F:RNA binding"/>
    <property type="evidence" value="ECO:0007669"/>
    <property type="project" value="InterPro"/>
</dbReference>
<evidence type="ECO:0000256" key="2">
    <source>
        <dbReference type="ARBA" id="ARBA00015953"/>
    </source>
</evidence>
<evidence type="ECO:0000256" key="7">
    <source>
        <dbReference type="ARBA" id="ARBA00025526"/>
    </source>
</evidence>
<keyword evidence="3" id="KW-0963">Cytoplasm</keyword>
<dbReference type="InterPro" id="IPR015190">
    <property type="entry name" value="Elong_fac_SelB-wing-hlx_typ-2"/>
</dbReference>
<evidence type="ECO:0000256" key="1">
    <source>
        <dbReference type="ARBA" id="ARBA00004496"/>
    </source>
</evidence>
<dbReference type="Pfam" id="PF00009">
    <property type="entry name" value="GTP_EFTU"/>
    <property type="match status" value="1"/>
</dbReference>
<dbReference type="InterPro" id="IPR004535">
    <property type="entry name" value="Transl_elong_SelB"/>
</dbReference>
<keyword evidence="11" id="KW-1185">Reference proteome</keyword>
<dbReference type="CDD" id="cd04171">
    <property type="entry name" value="SelB"/>
    <property type="match status" value="1"/>
</dbReference>
<dbReference type="Pfam" id="PF25461">
    <property type="entry name" value="Beta-barrel_SelB"/>
    <property type="match status" value="1"/>
</dbReference>
<dbReference type="InterPro" id="IPR000795">
    <property type="entry name" value="T_Tr_GTP-bd_dom"/>
</dbReference>
<comment type="function">
    <text evidence="7">Translation factor necessary for the incorporation of selenocysteine into proteins. It probably replaces EF-Tu for the insertion of selenocysteine directed by the UGA codon. SelB binds GTP and GDP.</text>
</comment>
<dbReference type="PROSITE" id="PS00301">
    <property type="entry name" value="G_TR_1"/>
    <property type="match status" value="1"/>
</dbReference>
<dbReference type="GO" id="GO:0005829">
    <property type="term" value="C:cytosol"/>
    <property type="evidence" value="ECO:0007669"/>
    <property type="project" value="TreeGrafter"/>
</dbReference>
<dbReference type="InterPro" id="IPR015191">
    <property type="entry name" value="SelB_WHD4"/>
</dbReference>
<proteinExistence type="predicted"/>
<dbReference type="InterPro" id="IPR036390">
    <property type="entry name" value="WH_DNA-bd_sf"/>
</dbReference>
<dbReference type="PANTHER" id="PTHR43721">
    <property type="entry name" value="ELONGATION FACTOR TU-RELATED"/>
    <property type="match status" value="1"/>
</dbReference>
<dbReference type="Gene3D" id="1.10.10.2770">
    <property type="match status" value="1"/>
</dbReference>
<dbReference type="GO" id="GO:0001514">
    <property type="term" value="P:selenocysteine incorporation"/>
    <property type="evidence" value="ECO:0007669"/>
    <property type="project" value="InterPro"/>
</dbReference>
<dbReference type="NCBIfam" id="TIGR00231">
    <property type="entry name" value="small_GTP"/>
    <property type="match status" value="1"/>
</dbReference>
<protein>
    <recommendedName>
        <fullName evidence="2">Selenocysteine-specific elongation factor</fullName>
    </recommendedName>
    <alternativeName>
        <fullName evidence="8">SelB translation factor</fullName>
    </alternativeName>
</protein>
<dbReference type="InterPro" id="IPR004161">
    <property type="entry name" value="EFTu-like_2"/>
</dbReference>
<dbReference type="InterPro" id="IPR050055">
    <property type="entry name" value="EF-Tu_GTPase"/>
</dbReference>
<dbReference type="InterPro" id="IPR009000">
    <property type="entry name" value="Transl_B-barrel_sf"/>
</dbReference>
<dbReference type="InterPro" id="IPR031157">
    <property type="entry name" value="G_TR_CS"/>
</dbReference>
<reference evidence="10 11" key="1">
    <citation type="journal article" date="2019" name="Int. J. Syst. Evol. Microbiol.">
        <title>Clostridium fermenticellae sp. nov., isolated from the mud in a fermentation cellar for the production of the Chinese liquor, baijiu.</title>
        <authorList>
            <person name="Xu P.X."/>
            <person name="Chai L.J."/>
            <person name="Qiu T."/>
            <person name="Zhang X.J."/>
            <person name="Lu Z.M."/>
            <person name="Xiao C."/>
            <person name="Wang S.T."/>
            <person name="Shen C.H."/>
            <person name="Shi J.S."/>
            <person name="Xu Z.H."/>
        </authorList>
    </citation>
    <scope>NUCLEOTIDE SEQUENCE [LARGE SCALE GENOMIC DNA]</scope>
    <source>
        <strain evidence="10 11">JN500901</strain>
    </source>
</reference>
<dbReference type="CDD" id="cd03696">
    <property type="entry name" value="SelB_II"/>
    <property type="match status" value="1"/>
</dbReference>
<keyword evidence="6" id="KW-0342">GTP-binding</keyword>
<dbReference type="Pfam" id="PF03144">
    <property type="entry name" value="GTP_EFTU_D2"/>
    <property type="match status" value="1"/>
</dbReference>
<keyword evidence="5" id="KW-0648">Protein biosynthesis</keyword>
<dbReference type="Gene3D" id="1.10.10.10">
    <property type="entry name" value="Winged helix-like DNA-binding domain superfamily/Winged helix DNA-binding domain"/>
    <property type="match status" value="1"/>
</dbReference>
<dbReference type="PRINTS" id="PR00315">
    <property type="entry name" value="ELONGATNFCT"/>
</dbReference>
<evidence type="ECO:0000313" key="11">
    <source>
        <dbReference type="Proteomes" id="UP000266301"/>
    </source>
</evidence>
<dbReference type="SUPFAM" id="SSF46785">
    <property type="entry name" value="Winged helix' DNA-binding domain"/>
    <property type="match status" value="2"/>
</dbReference>
<accession>A0A386H5S3</accession>
<dbReference type="SUPFAM" id="SSF50465">
    <property type="entry name" value="EF-Tu/eEF-1alpha/eIF2-gamma C-terminal domain"/>
    <property type="match status" value="1"/>
</dbReference>